<protein>
    <submittedName>
        <fullName evidence="8">Membrane fusion protein, Cu(I)/Ag(I) efflux system</fullName>
    </submittedName>
</protein>
<sequence>MKKFIPLVLLALLVVLGGVFFYLNKKGNKGEIPSGYVKVLSLSEEGKKIDLYARDGKLQVGKNELFIVVKPSGSIESLYFYMPPMPGMGEMREDALLQKVKEGVYRGQVNISMAGQWQLVVQTDGKVIKKTLSIPLKASSSEESKTEGITIDPQKLQLIGIYTQEVRKQELMDSFNAVGYVSYDLSRVYEITLRSDGWVLDTFGRFEGELINRGTPLMRVVNPDVQIAKEELKLAKELGRKDLEKAVLEKLNYLKVGEVITSPYRGVILEKKVYAGGYTKAGDTAYKIADISSVWVIAEVPQEYSSLVKRGTQVLISPVGSEESFTGRVDYIFPEADRQARTIKVRISIPDKETKLKINQLVDVYFEKPLGVVLAVPSSAVVDTGKRQVVFVEKERGVYEPRYIRVGRCTQDMCEVLEGLKEGERVVVKGSFLLDSEAQIKGLYGEEAKSHEHHH</sequence>
<dbReference type="FunFam" id="2.40.420.20:FF:000003">
    <property type="entry name" value="Cation efflux system protein cusB"/>
    <property type="match status" value="1"/>
</dbReference>
<evidence type="ECO:0000259" key="5">
    <source>
        <dbReference type="Pfam" id="PF13115"/>
    </source>
</evidence>
<dbReference type="GO" id="GO:0030313">
    <property type="term" value="C:cell envelope"/>
    <property type="evidence" value="ECO:0007669"/>
    <property type="project" value="TreeGrafter"/>
</dbReference>
<dbReference type="InterPro" id="IPR051909">
    <property type="entry name" value="MFP_Cation_Efflux"/>
</dbReference>
<evidence type="ECO:0000256" key="2">
    <source>
        <dbReference type="ARBA" id="ARBA00022448"/>
    </source>
</evidence>
<dbReference type="SUPFAM" id="SSF111369">
    <property type="entry name" value="HlyD-like secretion proteins"/>
    <property type="match status" value="1"/>
</dbReference>
<dbReference type="GO" id="GO:0022857">
    <property type="term" value="F:transmembrane transporter activity"/>
    <property type="evidence" value="ECO:0007669"/>
    <property type="project" value="InterPro"/>
</dbReference>
<reference evidence="9" key="1">
    <citation type="submission" date="2017-09" db="EMBL/GenBank/DDBJ databases">
        <authorList>
            <person name="Varghese N."/>
            <person name="Submissions S."/>
        </authorList>
    </citation>
    <scope>NUCLEOTIDE SEQUENCE [LARGE SCALE GENOMIC DNA]</scope>
    <source>
        <strain evidence="9">DSM 2913</strain>
    </source>
</reference>
<dbReference type="Pfam" id="PF13115">
    <property type="entry name" value="YtkA"/>
    <property type="match status" value="1"/>
</dbReference>
<evidence type="ECO:0000256" key="1">
    <source>
        <dbReference type="ARBA" id="ARBA00009477"/>
    </source>
</evidence>
<dbReference type="InterPro" id="IPR058649">
    <property type="entry name" value="CzcB_C"/>
</dbReference>
<dbReference type="Proteomes" id="UP000218627">
    <property type="component" value="Unassembled WGS sequence"/>
</dbReference>
<keyword evidence="9" id="KW-1185">Reference proteome</keyword>
<dbReference type="EMBL" id="OBEN01000001">
    <property type="protein sequence ID" value="SNZ10866.1"/>
    <property type="molecule type" value="Genomic_DNA"/>
</dbReference>
<dbReference type="RefSeq" id="WP_096599947.1">
    <property type="nucleotide sequence ID" value="NZ_OBEN01000001.1"/>
</dbReference>
<dbReference type="Gene3D" id="2.40.30.170">
    <property type="match status" value="1"/>
</dbReference>
<proteinExistence type="inferred from homology"/>
<feature type="domain" description="YtkA-like" evidence="5">
    <location>
        <begin position="50"/>
        <end position="120"/>
    </location>
</feature>
<dbReference type="GO" id="GO:0016020">
    <property type="term" value="C:membrane"/>
    <property type="evidence" value="ECO:0007669"/>
    <property type="project" value="InterPro"/>
</dbReference>
<keyword evidence="3" id="KW-0732">Signal</keyword>
<feature type="domain" description="CusB-like beta-barrel" evidence="6">
    <location>
        <begin position="293"/>
        <end position="367"/>
    </location>
</feature>
<evidence type="ECO:0000259" key="6">
    <source>
        <dbReference type="Pfam" id="PF25954"/>
    </source>
</evidence>
<evidence type="ECO:0000259" key="7">
    <source>
        <dbReference type="Pfam" id="PF25975"/>
    </source>
</evidence>
<dbReference type="InterPro" id="IPR032693">
    <property type="entry name" value="YtkA-like_dom"/>
</dbReference>
<evidence type="ECO:0000256" key="3">
    <source>
        <dbReference type="ARBA" id="ARBA00022729"/>
    </source>
</evidence>
<feature type="domain" description="CzcB-like C-terminal circularly permuted SH3-like" evidence="7">
    <location>
        <begin position="374"/>
        <end position="434"/>
    </location>
</feature>
<dbReference type="GO" id="GO:0015679">
    <property type="term" value="P:plasma membrane copper ion transport"/>
    <property type="evidence" value="ECO:0007669"/>
    <property type="project" value="TreeGrafter"/>
</dbReference>
<name>A0A285NSN7_9AQUI</name>
<dbReference type="OrthoDB" id="9765657at2"/>
<keyword evidence="2" id="KW-0813">Transport</keyword>
<accession>A0A285NSN7</accession>
<evidence type="ECO:0000313" key="8">
    <source>
        <dbReference type="EMBL" id="SNZ10866.1"/>
    </source>
</evidence>
<dbReference type="InterPro" id="IPR006143">
    <property type="entry name" value="RND_pump_MFP"/>
</dbReference>
<evidence type="ECO:0000256" key="4">
    <source>
        <dbReference type="ARBA" id="ARBA00023065"/>
    </source>
</evidence>
<keyword evidence="4" id="KW-0406">Ion transport</keyword>
<dbReference type="NCBIfam" id="TIGR01730">
    <property type="entry name" value="RND_mfp"/>
    <property type="match status" value="1"/>
</dbReference>
<dbReference type="Pfam" id="PF25975">
    <property type="entry name" value="CzcB_C"/>
    <property type="match status" value="1"/>
</dbReference>
<dbReference type="Pfam" id="PF25954">
    <property type="entry name" value="Beta-barrel_RND_2"/>
    <property type="match status" value="1"/>
</dbReference>
<organism evidence="8 9">
    <name type="scientific">Hydrogenobacter hydrogenophilus</name>
    <dbReference type="NCBI Taxonomy" id="35835"/>
    <lineage>
        <taxon>Bacteria</taxon>
        <taxon>Pseudomonadati</taxon>
        <taxon>Aquificota</taxon>
        <taxon>Aquificia</taxon>
        <taxon>Aquificales</taxon>
        <taxon>Aquificaceae</taxon>
        <taxon>Hydrogenobacter</taxon>
    </lineage>
</organism>
<dbReference type="AlphaFoldDB" id="A0A285NSN7"/>
<dbReference type="PANTHER" id="PTHR30097:SF4">
    <property type="entry name" value="SLR6042 PROTEIN"/>
    <property type="match status" value="1"/>
</dbReference>
<dbReference type="PANTHER" id="PTHR30097">
    <property type="entry name" value="CATION EFFLUX SYSTEM PROTEIN CUSB"/>
    <property type="match status" value="1"/>
</dbReference>
<gene>
    <name evidence="8" type="ORF">SAMN06265353_0076</name>
</gene>
<dbReference type="Gene3D" id="2.40.420.20">
    <property type="match status" value="1"/>
</dbReference>
<comment type="similarity">
    <text evidence="1">Belongs to the membrane fusion protein (MFP) (TC 8.A.1) family.</text>
</comment>
<evidence type="ECO:0000313" key="9">
    <source>
        <dbReference type="Proteomes" id="UP000218627"/>
    </source>
</evidence>
<dbReference type="GO" id="GO:0060003">
    <property type="term" value="P:copper ion export"/>
    <property type="evidence" value="ECO:0007669"/>
    <property type="project" value="TreeGrafter"/>
</dbReference>
<dbReference type="InterPro" id="IPR058792">
    <property type="entry name" value="Beta-barrel_RND_2"/>
</dbReference>